<dbReference type="OrthoDB" id="76224at2759"/>
<dbReference type="GeneID" id="59349121"/>
<feature type="compositionally biased region" description="Basic and acidic residues" evidence="1">
    <location>
        <begin position="216"/>
        <end position="246"/>
    </location>
</feature>
<feature type="region of interest" description="Disordered" evidence="1">
    <location>
        <begin position="211"/>
        <end position="255"/>
    </location>
</feature>
<sequence>MSSSSAASSSSRASSEDLPEHLPLAKGNKSKAAQKAKQADAGRNEGVDENWAYKPPPGAVLLDTSADLGEFDWDALNADEDNELWLIRIPDGVKPKYLESAELHVPKEAGKTAKIGTIPRKRMAYDVWTLGESDETELPVCGEEIKGVSCLLPRRSKKGRLYAAPKAIARTLVIAAQEATPTGSMPVYQNPPREMHPKELLKHSFVPYGAGFGKRKTGEQEEVEQPKVVEKIRSKKRKGDEGTETPKKKKKTKAS</sequence>
<protein>
    <submittedName>
        <fullName evidence="2">Uncharacterized protein</fullName>
    </submittedName>
</protein>
<organism evidence="2 3">
    <name type="scientific">Mycena indigotica</name>
    <dbReference type="NCBI Taxonomy" id="2126181"/>
    <lineage>
        <taxon>Eukaryota</taxon>
        <taxon>Fungi</taxon>
        <taxon>Dikarya</taxon>
        <taxon>Basidiomycota</taxon>
        <taxon>Agaricomycotina</taxon>
        <taxon>Agaricomycetes</taxon>
        <taxon>Agaricomycetidae</taxon>
        <taxon>Agaricales</taxon>
        <taxon>Marasmiineae</taxon>
        <taxon>Mycenaceae</taxon>
        <taxon>Mycena</taxon>
    </lineage>
</organism>
<dbReference type="EMBL" id="JACAZF010000009">
    <property type="protein sequence ID" value="KAF7294636.1"/>
    <property type="molecule type" value="Genomic_DNA"/>
</dbReference>
<dbReference type="AlphaFoldDB" id="A0A8H6S825"/>
<comment type="caution">
    <text evidence="2">The sequence shown here is derived from an EMBL/GenBank/DDBJ whole genome shotgun (WGS) entry which is preliminary data.</text>
</comment>
<gene>
    <name evidence="2" type="ORF">MIND_01000200</name>
</gene>
<feature type="region of interest" description="Disordered" evidence="1">
    <location>
        <begin position="1"/>
        <end position="58"/>
    </location>
</feature>
<feature type="compositionally biased region" description="Basic and acidic residues" evidence="1">
    <location>
        <begin position="37"/>
        <end position="46"/>
    </location>
</feature>
<keyword evidence="3" id="KW-1185">Reference proteome</keyword>
<reference evidence="2" key="1">
    <citation type="submission" date="2020-05" db="EMBL/GenBank/DDBJ databases">
        <title>Mycena genomes resolve the evolution of fungal bioluminescence.</title>
        <authorList>
            <person name="Tsai I.J."/>
        </authorList>
    </citation>
    <scope>NUCLEOTIDE SEQUENCE</scope>
    <source>
        <strain evidence="2">171206Taipei</strain>
    </source>
</reference>
<feature type="compositionally biased region" description="Low complexity" evidence="1">
    <location>
        <begin position="1"/>
        <end position="13"/>
    </location>
</feature>
<name>A0A8H6S825_9AGAR</name>
<dbReference type="Gene3D" id="6.20.250.70">
    <property type="match status" value="1"/>
</dbReference>
<dbReference type="GO" id="GO:0006360">
    <property type="term" value="P:transcription by RNA polymerase I"/>
    <property type="evidence" value="ECO:0007669"/>
    <property type="project" value="InterPro"/>
</dbReference>
<dbReference type="RefSeq" id="XP_037215999.1">
    <property type="nucleotide sequence ID" value="XM_037366605.1"/>
</dbReference>
<accession>A0A8H6S825</accession>
<dbReference type="Pfam" id="PF08208">
    <property type="entry name" value="RNA_polI_A34"/>
    <property type="match status" value="1"/>
</dbReference>
<dbReference type="Proteomes" id="UP000636479">
    <property type="component" value="Unassembled WGS sequence"/>
</dbReference>
<proteinExistence type="predicted"/>
<evidence type="ECO:0000256" key="1">
    <source>
        <dbReference type="SAM" id="MobiDB-lite"/>
    </source>
</evidence>
<evidence type="ECO:0000313" key="3">
    <source>
        <dbReference type="Proteomes" id="UP000636479"/>
    </source>
</evidence>
<dbReference type="InterPro" id="IPR013240">
    <property type="entry name" value="DNA-dir_RNA_pol1_su_RPA34"/>
</dbReference>
<evidence type="ECO:0000313" key="2">
    <source>
        <dbReference type="EMBL" id="KAF7294636.1"/>
    </source>
</evidence>